<gene>
    <name evidence="2" type="ORF">C1I64_07140</name>
</gene>
<evidence type="ECO:0000259" key="1">
    <source>
        <dbReference type="Pfam" id="PF12973"/>
    </source>
</evidence>
<name>A0A3T0SZS4_9MICO</name>
<proteinExistence type="predicted"/>
<dbReference type="Pfam" id="PF12973">
    <property type="entry name" value="Cupin_7"/>
    <property type="match status" value="1"/>
</dbReference>
<dbReference type="AlphaFoldDB" id="A0A3T0SZS4"/>
<sequence length="135" mass="15093">MTERPAGLSNIVDVLAIDASTLPWQELHVEQIDARLPVKPLLSDPDTGMTVQLIRYPAGFTNRWHTHSAAHGMYVLDGVLRTHQGDFGPGSWVWFPEGGWMEHGAAESDTTFLFITNKAFDIHYTEQESAPYPQS</sequence>
<dbReference type="InterPro" id="IPR025979">
    <property type="entry name" value="ChrR-like_cupin_dom"/>
</dbReference>
<feature type="domain" description="ChrR-like cupin" evidence="1">
    <location>
        <begin position="16"/>
        <end position="120"/>
    </location>
</feature>
<dbReference type="Proteomes" id="UP000285317">
    <property type="component" value="Chromosome"/>
</dbReference>
<dbReference type="Gene3D" id="2.60.120.10">
    <property type="entry name" value="Jelly Rolls"/>
    <property type="match status" value="1"/>
</dbReference>
<protein>
    <submittedName>
        <fullName evidence="2">DUF4437 domain-containing protein</fullName>
    </submittedName>
</protein>
<evidence type="ECO:0000313" key="3">
    <source>
        <dbReference type="Proteomes" id="UP000285317"/>
    </source>
</evidence>
<dbReference type="EMBL" id="CP028137">
    <property type="protein sequence ID" value="AZZ51844.1"/>
    <property type="molecule type" value="Genomic_DNA"/>
</dbReference>
<organism evidence="2 3">
    <name type="scientific">Rathayibacter festucae DSM 15932</name>
    <dbReference type="NCBI Taxonomy" id="1328866"/>
    <lineage>
        <taxon>Bacteria</taxon>
        <taxon>Bacillati</taxon>
        <taxon>Actinomycetota</taxon>
        <taxon>Actinomycetes</taxon>
        <taxon>Micrococcales</taxon>
        <taxon>Microbacteriaceae</taxon>
        <taxon>Rathayibacter</taxon>
    </lineage>
</organism>
<evidence type="ECO:0000313" key="2">
    <source>
        <dbReference type="EMBL" id="AZZ51844.1"/>
    </source>
</evidence>
<dbReference type="RefSeq" id="WP_123446410.1">
    <property type="nucleotide sequence ID" value="NZ_CP028137.1"/>
</dbReference>
<dbReference type="KEGG" id="rfs:C1I64_07140"/>
<reference evidence="2 3" key="1">
    <citation type="submission" date="2018-03" db="EMBL/GenBank/DDBJ databases">
        <title>Bacteriophage NCPPB3778 and a type I-E CRISPR drive the evolution of the US Biological Select Agent, Rathayibacter toxicus.</title>
        <authorList>
            <person name="Davis E.W.II."/>
            <person name="Tabima J.F."/>
            <person name="Weisberg A.J."/>
            <person name="Dantas Lopes L."/>
            <person name="Wiseman M.S."/>
            <person name="Wiseman M.S."/>
            <person name="Pupko T."/>
            <person name="Belcher M.S."/>
            <person name="Sechler A.J."/>
            <person name="Tancos M.A."/>
            <person name="Schroeder B.K."/>
            <person name="Murray T.D."/>
            <person name="Luster D.G."/>
            <person name="Schneider W.L."/>
            <person name="Rogers E."/>
            <person name="Andreote F.D."/>
            <person name="Grunwald N.J."/>
            <person name="Putnam M.L."/>
            <person name="Chang J.H."/>
        </authorList>
    </citation>
    <scope>NUCLEOTIDE SEQUENCE [LARGE SCALE GENOMIC DNA]</scope>
    <source>
        <strain evidence="2 3">DSM 15932</strain>
    </source>
</reference>
<dbReference type="InterPro" id="IPR011051">
    <property type="entry name" value="RmlC_Cupin_sf"/>
</dbReference>
<dbReference type="InterPro" id="IPR014710">
    <property type="entry name" value="RmlC-like_jellyroll"/>
</dbReference>
<dbReference type="SUPFAM" id="SSF51182">
    <property type="entry name" value="RmlC-like cupins"/>
    <property type="match status" value="1"/>
</dbReference>
<accession>A0A3T0SZS4</accession>